<reference evidence="1" key="1">
    <citation type="journal article" date="2015" name="Nature">
        <title>Complex archaea that bridge the gap between prokaryotes and eukaryotes.</title>
        <authorList>
            <person name="Spang A."/>
            <person name="Saw J.H."/>
            <person name="Jorgensen S.L."/>
            <person name="Zaremba-Niedzwiedzka K."/>
            <person name="Martijn J."/>
            <person name="Lind A.E."/>
            <person name="van Eijk R."/>
            <person name="Schleper C."/>
            <person name="Guy L."/>
            <person name="Ettema T.J."/>
        </authorList>
    </citation>
    <scope>NUCLEOTIDE SEQUENCE</scope>
</reference>
<sequence>MTRKFAALLERVEELERRVSNLEASDEDYMDGYGAVVDVHEPEEYEGFVEDIDEFGYGGWREAGNDDS</sequence>
<evidence type="ECO:0000313" key="1">
    <source>
        <dbReference type="EMBL" id="KKN80408.1"/>
    </source>
</evidence>
<protein>
    <submittedName>
        <fullName evidence="1">Uncharacterized protein</fullName>
    </submittedName>
</protein>
<organism evidence="1">
    <name type="scientific">marine sediment metagenome</name>
    <dbReference type="NCBI Taxonomy" id="412755"/>
    <lineage>
        <taxon>unclassified sequences</taxon>
        <taxon>metagenomes</taxon>
        <taxon>ecological metagenomes</taxon>
    </lineage>
</organism>
<dbReference type="EMBL" id="LAZR01000231">
    <property type="protein sequence ID" value="KKN80408.1"/>
    <property type="molecule type" value="Genomic_DNA"/>
</dbReference>
<gene>
    <name evidence="1" type="ORF">LCGC14_0330010</name>
</gene>
<comment type="caution">
    <text evidence="1">The sequence shown here is derived from an EMBL/GenBank/DDBJ whole genome shotgun (WGS) entry which is preliminary data.</text>
</comment>
<name>A0A0F9WNZ4_9ZZZZ</name>
<accession>A0A0F9WNZ4</accession>
<proteinExistence type="predicted"/>
<dbReference type="AlphaFoldDB" id="A0A0F9WNZ4"/>